<reference evidence="1 2" key="1">
    <citation type="submission" date="2017-02" db="EMBL/GenBank/DDBJ databases">
        <authorList>
            <person name="Peterson S.W."/>
        </authorList>
    </citation>
    <scope>NUCLEOTIDE SEQUENCE [LARGE SCALE GENOMIC DNA]</scope>
    <source>
        <strain evidence="1 2">ATCC 49788</strain>
    </source>
</reference>
<organism evidence="1 2">
    <name type="scientific">Thiothrix eikelboomii</name>
    <dbReference type="NCBI Taxonomy" id="92487"/>
    <lineage>
        <taxon>Bacteria</taxon>
        <taxon>Pseudomonadati</taxon>
        <taxon>Pseudomonadota</taxon>
        <taxon>Gammaproteobacteria</taxon>
        <taxon>Thiotrichales</taxon>
        <taxon>Thiotrichaceae</taxon>
        <taxon>Thiothrix</taxon>
    </lineage>
</organism>
<dbReference type="InterPro" id="IPR024747">
    <property type="entry name" value="Pyridox_Oxase-rel"/>
</dbReference>
<keyword evidence="2" id="KW-1185">Reference proteome</keyword>
<protein>
    <submittedName>
        <fullName evidence="1">Nitroimidazol reductase NimA, pyridoxamine 5'-phosphate oxidase superfamily</fullName>
    </submittedName>
</protein>
<dbReference type="InterPro" id="IPR012349">
    <property type="entry name" value="Split_barrel_FMN-bd"/>
</dbReference>
<accession>A0A1T4XNM8</accession>
<dbReference type="OrthoDB" id="116031at2"/>
<evidence type="ECO:0000313" key="1">
    <source>
        <dbReference type="EMBL" id="SKA91122.1"/>
    </source>
</evidence>
<sequence>MARTREQAPSARATVKQSAARADYQAETLYAIIDAALVGTVSVAIDGQPFALPMMVARIGEHIYLHGSRTSRIIKHLRAGHPVCVAFTLIDGIVVARSGMNCSANYRSAVAHGQGEAVEGTEKAELLHQITYTIIPGSKGDYREHLPEELKATTLIRIPLSEAACKVRTGGPNDDKDDVSLPHWAGVIPLTQVYGEPIPADDLPAGLATPDYALKFPLPKKP</sequence>
<dbReference type="RefSeq" id="WP_078923657.1">
    <property type="nucleotide sequence ID" value="NZ_FUYB01000020.1"/>
</dbReference>
<dbReference type="PANTHER" id="PTHR34071">
    <property type="entry name" value="5-NITROIMIDAZOLE ANTIBIOTICS RESISTANCE PROTEIN, NIMA-FAMILY-RELATED PROTEIN-RELATED"/>
    <property type="match status" value="1"/>
</dbReference>
<evidence type="ECO:0000313" key="2">
    <source>
        <dbReference type="Proteomes" id="UP000190460"/>
    </source>
</evidence>
<proteinExistence type="predicted"/>
<gene>
    <name evidence="1" type="ORF">SAMN02745130_03213</name>
</gene>
<dbReference type="PANTHER" id="PTHR34071:SF2">
    <property type="entry name" value="FLAVIN-NUCLEOTIDE-BINDING PROTEIN"/>
    <property type="match status" value="1"/>
</dbReference>
<dbReference type="STRING" id="92487.SAMN02745130_03213"/>
<dbReference type="Gene3D" id="2.30.110.10">
    <property type="entry name" value="Electron Transport, Fmn-binding Protein, Chain A"/>
    <property type="match status" value="1"/>
</dbReference>
<dbReference type="SUPFAM" id="SSF50475">
    <property type="entry name" value="FMN-binding split barrel"/>
    <property type="match status" value="1"/>
</dbReference>
<dbReference type="AlphaFoldDB" id="A0A1T4XNM8"/>
<dbReference type="Proteomes" id="UP000190460">
    <property type="component" value="Unassembled WGS sequence"/>
</dbReference>
<dbReference type="EMBL" id="FUYB01000020">
    <property type="protein sequence ID" value="SKA91122.1"/>
    <property type="molecule type" value="Genomic_DNA"/>
</dbReference>
<name>A0A1T4XNM8_9GAMM</name>
<dbReference type="Pfam" id="PF12900">
    <property type="entry name" value="Pyridox_ox_2"/>
    <property type="match status" value="1"/>
</dbReference>